<sequence>LWLRRSTPLPEGEDENAEETNENEAEKSRVTAPIQEDKKASYKSKEEILIEQIPNIHEKLVELFKLGFTELVHAEVLSYFTIFDSLT</sequence>
<organism evidence="2 3">
    <name type="scientific">Racocetra fulgida</name>
    <dbReference type="NCBI Taxonomy" id="60492"/>
    <lineage>
        <taxon>Eukaryota</taxon>
        <taxon>Fungi</taxon>
        <taxon>Fungi incertae sedis</taxon>
        <taxon>Mucoromycota</taxon>
        <taxon>Glomeromycotina</taxon>
        <taxon>Glomeromycetes</taxon>
        <taxon>Diversisporales</taxon>
        <taxon>Gigasporaceae</taxon>
        <taxon>Racocetra</taxon>
    </lineage>
</organism>
<feature type="non-terminal residue" evidence="2">
    <location>
        <position position="1"/>
    </location>
</feature>
<keyword evidence="3" id="KW-1185">Reference proteome</keyword>
<gene>
    <name evidence="2" type="ORF">RFULGI_LOCUS15339</name>
</gene>
<name>A0A9N9JCZ6_9GLOM</name>
<reference evidence="2" key="1">
    <citation type="submission" date="2021-06" db="EMBL/GenBank/DDBJ databases">
        <authorList>
            <person name="Kallberg Y."/>
            <person name="Tangrot J."/>
            <person name="Rosling A."/>
        </authorList>
    </citation>
    <scope>NUCLEOTIDE SEQUENCE</scope>
    <source>
        <strain evidence="2">IN212</strain>
    </source>
</reference>
<evidence type="ECO:0000313" key="2">
    <source>
        <dbReference type="EMBL" id="CAG8774722.1"/>
    </source>
</evidence>
<feature type="compositionally biased region" description="Basic and acidic residues" evidence="1">
    <location>
        <begin position="24"/>
        <end position="38"/>
    </location>
</feature>
<feature type="region of interest" description="Disordered" evidence="1">
    <location>
        <begin position="1"/>
        <end position="38"/>
    </location>
</feature>
<feature type="non-terminal residue" evidence="2">
    <location>
        <position position="87"/>
    </location>
</feature>
<feature type="compositionally biased region" description="Acidic residues" evidence="1">
    <location>
        <begin position="11"/>
        <end position="23"/>
    </location>
</feature>
<comment type="caution">
    <text evidence="2">The sequence shown here is derived from an EMBL/GenBank/DDBJ whole genome shotgun (WGS) entry which is preliminary data.</text>
</comment>
<evidence type="ECO:0000313" key="3">
    <source>
        <dbReference type="Proteomes" id="UP000789396"/>
    </source>
</evidence>
<accession>A0A9N9JCZ6</accession>
<proteinExistence type="predicted"/>
<dbReference type="EMBL" id="CAJVPZ010048759">
    <property type="protein sequence ID" value="CAG8774722.1"/>
    <property type="molecule type" value="Genomic_DNA"/>
</dbReference>
<dbReference type="AlphaFoldDB" id="A0A9N9JCZ6"/>
<dbReference type="Proteomes" id="UP000789396">
    <property type="component" value="Unassembled WGS sequence"/>
</dbReference>
<protein>
    <submittedName>
        <fullName evidence="2">13074_t:CDS:1</fullName>
    </submittedName>
</protein>
<evidence type="ECO:0000256" key="1">
    <source>
        <dbReference type="SAM" id="MobiDB-lite"/>
    </source>
</evidence>